<dbReference type="AlphaFoldDB" id="A0A6S4HG28"/>
<evidence type="ECO:0000256" key="1">
    <source>
        <dbReference type="ARBA" id="ARBA00022729"/>
    </source>
</evidence>
<proteinExistence type="evidence at transcript level"/>
<evidence type="ECO:0000256" key="4">
    <source>
        <dbReference type="SAM" id="SignalP"/>
    </source>
</evidence>
<name>A0A6S4HG28_ANDPA</name>
<dbReference type="InterPro" id="IPR005519">
    <property type="entry name" value="Acid_phosphat_B-like"/>
</dbReference>
<dbReference type="PIRSF" id="PIRSF002674">
    <property type="entry name" value="VSP"/>
    <property type="match status" value="1"/>
</dbReference>
<comment type="similarity">
    <text evidence="3">Belongs to the APS1/VSP family.</text>
</comment>
<dbReference type="InterPro" id="IPR014403">
    <property type="entry name" value="APS1/VSP"/>
</dbReference>
<sequence>MRSSTIILILAATLLLADARPDPESNPIQLVTDGRVGSVVTNCRSWRLASEVNNFRNWRVVPAQCVKYVKNYITDIVAVETQYEADVAMVVAEAVEFLNSVPPTAGKNDTWLFDLTDTLLSSIPYYSSPDANFGGNAFNRTAFNDYIKEGKMPAVPAIKELYNEAQKKGFKVVILSGTSEDLREVLEANLKKAGFENWEKFILKKKPSMPTRDFKASERAQLKKDGYKVIGNVGDQWIDLLTGKNAGKRAFKIPNALYYVK</sequence>
<dbReference type="Gene3D" id="3.40.50.1000">
    <property type="entry name" value="HAD superfamily/HAD-like"/>
    <property type="match status" value="1"/>
</dbReference>
<dbReference type="Pfam" id="PF03767">
    <property type="entry name" value="Acid_phosphat_B"/>
    <property type="match status" value="1"/>
</dbReference>
<organism evidence="5">
    <name type="scientific">Andrographis paniculata</name>
    <name type="common">Creat</name>
    <name type="synonym">Justicia paniculata</name>
    <dbReference type="NCBI Taxonomy" id="175694"/>
    <lineage>
        <taxon>Eukaryota</taxon>
        <taxon>Viridiplantae</taxon>
        <taxon>Streptophyta</taxon>
        <taxon>Embryophyta</taxon>
        <taxon>Tracheophyta</taxon>
        <taxon>Spermatophyta</taxon>
        <taxon>Magnoliopsida</taxon>
        <taxon>eudicotyledons</taxon>
        <taxon>Gunneridae</taxon>
        <taxon>Pentapetalae</taxon>
        <taxon>asterids</taxon>
        <taxon>lamiids</taxon>
        <taxon>Lamiales</taxon>
        <taxon>Acanthaceae</taxon>
        <taxon>Acanthoideae</taxon>
        <taxon>Andrographideae</taxon>
        <taxon>Andrographis</taxon>
    </lineage>
</organism>
<accession>A0A6S4HG28</accession>
<keyword evidence="1 4" id="KW-0732">Signal</keyword>
<evidence type="ECO:0000256" key="2">
    <source>
        <dbReference type="ARBA" id="ARBA00023180"/>
    </source>
</evidence>
<keyword evidence="2" id="KW-0325">Glycoprotein</keyword>
<dbReference type="InterPro" id="IPR036412">
    <property type="entry name" value="HAD-like_sf"/>
</dbReference>
<gene>
    <name evidence="5" type="primary">P1</name>
</gene>
<protein>
    <submittedName>
        <fullName evidence="5">Phosphatase 1</fullName>
    </submittedName>
</protein>
<dbReference type="PANTHER" id="PTHR31284:SF10">
    <property type="entry name" value="ACID PHOSPHATASE-LIKE PROTEIN"/>
    <property type="match status" value="1"/>
</dbReference>
<dbReference type="InterPro" id="IPR023214">
    <property type="entry name" value="HAD_sf"/>
</dbReference>
<reference evidence="5" key="1">
    <citation type="submission" date="2016-06" db="EMBL/GenBank/DDBJ databases">
        <title>Cloning and characterization of Andrographis paniculata phosphatases.</title>
        <authorList>
            <person name="Garg A."/>
            <person name="Ghosh S."/>
        </authorList>
    </citation>
    <scope>NUCLEOTIDE SEQUENCE</scope>
</reference>
<evidence type="ECO:0000256" key="3">
    <source>
        <dbReference type="PIRNR" id="PIRNR002674"/>
    </source>
</evidence>
<dbReference type="PANTHER" id="PTHR31284">
    <property type="entry name" value="ACID PHOSPHATASE-LIKE PROTEIN"/>
    <property type="match status" value="1"/>
</dbReference>
<feature type="chain" id="PRO_5028147467" evidence="4">
    <location>
        <begin position="20"/>
        <end position="261"/>
    </location>
</feature>
<evidence type="ECO:0000313" key="5">
    <source>
        <dbReference type="EMBL" id="ANW46532.1"/>
    </source>
</evidence>
<dbReference type="SUPFAM" id="SSF56784">
    <property type="entry name" value="HAD-like"/>
    <property type="match status" value="1"/>
</dbReference>
<feature type="signal peptide" evidence="4">
    <location>
        <begin position="1"/>
        <end position="19"/>
    </location>
</feature>
<dbReference type="EMBL" id="KX427532">
    <property type="protein sequence ID" value="ANW46532.1"/>
    <property type="molecule type" value="mRNA"/>
</dbReference>